<keyword evidence="1" id="KW-0489">Methyltransferase</keyword>
<evidence type="ECO:0000256" key="1">
    <source>
        <dbReference type="RuleBase" id="RU367103"/>
    </source>
</evidence>
<dbReference type="InterPro" id="IPR039044">
    <property type="entry name" value="Trm13"/>
</dbReference>
<organism evidence="3">
    <name type="scientific">Echinostoma caproni</name>
    <dbReference type="NCBI Taxonomy" id="27848"/>
    <lineage>
        <taxon>Eukaryota</taxon>
        <taxon>Metazoa</taxon>
        <taxon>Spiralia</taxon>
        <taxon>Lophotrochozoa</taxon>
        <taxon>Platyhelminthes</taxon>
        <taxon>Trematoda</taxon>
        <taxon>Digenea</taxon>
        <taxon>Plagiorchiida</taxon>
        <taxon>Echinostomata</taxon>
        <taxon>Echinostomatoidea</taxon>
        <taxon>Echinostomatidae</taxon>
        <taxon>Echinostoma</taxon>
    </lineage>
</organism>
<sequence length="99" mass="11474">LINVLKREQLLSTQFVYVEFGAGRGGLSHWLNLCLASEQHENQDALENEVAWITKPVDTVFVLIELKSTRYKYDIRHREAGNFIRLHMDIAQLNLGKCF</sequence>
<name>A0A183AN17_9TREM</name>
<comment type="function">
    <text evidence="1">tRNA methylase which 2'-O-methylates cytidine(4) in tRNA(Pro) and tRNA(Gly)(GCC), and adenosine(4) in tRNA(His).</text>
</comment>
<keyword evidence="1" id="KW-0819">tRNA processing</keyword>
<dbReference type="PANTHER" id="PTHR12998">
    <property type="entry name" value="TRNA:M(4)X MODIFICATION ENZYME TRM13 HOMOLOG"/>
    <property type="match status" value="1"/>
</dbReference>
<comment type="catalytic activity">
    <reaction evidence="1">
        <text>cytidine(4) in tRNA(Pro) + S-adenosyl-L-methionine = 2'-O-methylcytidine(4) in tRNA(Pro) + S-adenosyl-L-homocysteine + H(+)</text>
        <dbReference type="Rhea" id="RHEA:32767"/>
        <dbReference type="Rhea" id="RHEA-COMP:10397"/>
        <dbReference type="Rhea" id="RHEA-COMP:10398"/>
        <dbReference type="ChEBI" id="CHEBI:15378"/>
        <dbReference type="ChEBI" id="CHEBI:57856"/>
        <dbReference type="ChEBI" id="CHEBI:59789"/>
        <dbReference type="ChEBI" id="CHEBI:74495"/>
        <dbReference type="ChEBI" id="CHEBI:82748"/>
        <dbReference type="EC" id="2.1.1.225"/>
    </reaction>
</comment>
<dbReference type="GO" id="GO:0106050">
    <property type="term" value="F:tRNA 2'-O-methyltransferase activity"/>
    <property type="evidence" value="ECO:0007669"/>
    <property type="project" value="UniProtKB-UniRule"/>
</dbReference>
<keyword evidence="1" id="KW-0863">Zinc-finger</keyword>
<dbReference type="EC" id="2.1.1.225" evidence="1"/>
<feature type="domain" description="Methyltransferase TRM13" evidence="2">
    <location>
        <begin position="1"/>
        <end position="97"/>
    </location>
</feature>
<keyword evidence="1" id="KW-0479">Metal-binding</keyword>
<dbReference type="WBParaSite" id="ECPE_0000837801-mRNA-1">
    <property type="protein sequence ID" value="ECPE_0000837801-mRNA-1"/>
    <property type="gene ID" value="ECPE_0000837801"/>
</dbReference>
<reference evidence="3" key="1">
    <citation type="submission" date="2016-06" db="UniProtKB">
        <authorList>
            <consortium name="WormBaseParasite"/>
        </authorList>
    </citation>
    <scope>IDENTIFICATION</scope>
</reference>
<accession>A0A183AN17</accession>
<dbReference type="GO" id="GO:0030488">
    <property type="term" value="P:tRNA methylation"/>
    <property type="evidence" value="ECO:0007669"/>
    <property type="project" value="InterPro"/>
</dbReference>
<dbReference type="PANTHER" id="PTHR12998:SF0">
    <property type="entry name" value="TRNA:M(4)X MODIFICATION ENZYME TRM13 HOMOLOG"/>
    <property type="match status" value="1"/>
</dbReference>
<dbReference type="InterPro" id="IPR007871">
    <property type="entry name" value="Methyltransferase_TRM13"/>
</dbReference>
<evidence type="ECO:0000259" key="2">
    <source>
        <dbReference type="Pfam" id="PF05206"/>
    </source>
</evidence>
<dbReference type="GO" id="GO:0008270">
    <property type="term" value="F:zinc ion binding"/>
    <property type="evidence" value="ECO:0007669"/>
    <property type="project" value="UniProtKB-KW"/>
</dbReference>
<keyword evidence="1" id="KW-0808">Transferase</keyword>
<proteinExistence type="inferred from homology"/>
<dbReference type="AlphaFoldDB" id="A0A183AN17"/>
<comment type="catalytic activity">
    <reaction evidence="1">
        <text>cytidine(4) in tRNA(Gly)(GCC) + S-adenosyl-L-methionine = 2'-O-methylcytidine(4) in tRNA(Gly)(GCC) + S-adenosyl-L-homocysteine + H(+)</text>
        <dbReference type="Rhea" id="RHEA:43192"/>
        <dbReference type="Rhea" id="RHEA-COMP:10399"/>
        <dbReference type="Rhea" id="RHEA-COMP:10400"/>
        <dbReference type="ChEBI" id="CHEBI:15378"/>
        <dbReference type="ChEBI" id="CHEBI:57856"/>
        <dbReference type="ChEBI" id="CHEBI:59789"/>
        <dbReference type="ChEBI" id="CHEBI:74495"/>
        <dbReference type="ChEBI" id="CHEBI:82748"/>
        <dbReference type="EC" id="2.1.1.225"/>
    </reaction>
</comment>
<keyword evidence="1" id="KW-0949">S-adenosyl-L-methionine</keyword>
<dbReference type="Pfam" id="PF05206">
    <property type="entry name" value="TRM13"/>
    <property type="match status" value="1"/>
</dbReference>
<evidence type="ECO:0000313" key="3">
    <source>
        <dbReference type="WBParaSite" id="ECPE_0000837801-mRNA-1"/>
    </source>
</evidence>
<keyword evidence="1" id="KW-0862">Zinc</keyword>
<protein>
    <recommendedName>
        <fullName evidence="1">tRNA:m(4)X modification enzyme TRM13</fullName>
        <ecNumber evidence="1">2.1.1.225</ecNumber>
    </recommendedName>
</protein>
<comment type="similarity">
    <text evidence="1">Belongs to the methyltransferase TRM13 family.</text>
</comment>
<comment type="catalytic activity">
    <reaction evidence="1">
        <text>adenosine(4) in tRNA(His) + S-adenosyl-L-methionine = 2'-O-methyladenosine(4) in tRNA(His) + S-adenosyl-L-homocysteine + H(+)</text>
        <dbReference type="Rhea" id="RHEA:43196"/>
        <dbReference type="Rhea" id="RHEA-COMP:10401"/>
        <dbReference type="Rhea" id="RHEA-COMP:10402"/>
        <dbReference type="ChEBI" id="CHEBI:15378"/>
        <dbReference type="ChEBI" id="CHEBI:57856"/>
        <dbReference type="ChEBI" id="CHEBI:59789"/>
        <dbReference type="ChEBI" id="CHEBI:74411"/>
        <dbReference type="ChEBI" id="CHEBI:74477"/>
        <dbReference type="EC" id="2.1.1.225"/>
    </reaction>
</comment>